<dbReference type="Gene3D" id="1.10.3520.10">
    <property type="entry name" value="Glycolipid transfer protein"/>
    <property type="match status" value="1"/>
</dbReference>
<dbReference type="AlphaFoldDB" id="A0A3N0Y0R9"/>
<evidence type="ECO:0000259" key="3">
    <source>
        <dbReference type="Pfam" id="PF08718"/>
    </source>
</evidence>
<dbReference type="GO" id="GO:0005829">
    <property type="term" value="C:cytosol"/>
    <property type="evidence" value="ECO:0007669"/>
    <property type="project" value="TreeGrafter"/>
</dbReference>
<protein>
    <submittedName>
        <fullName evidence="4">Ceramide-1-phosphate transfer protein</fullName>
    </submittedName>
</protein>
<dbReference type="FunFam" id="1.10.3520.10:FF:000002">
    <property type="entry name" value="Ceramide-1-phosphate transfer protein"/>
    <property type="match status" value="1"/>
</dbReference>
<name>A0A3N0Y0R9_ANAGA</name>
<dbReference type="GO" id="GO:1902387">
    <property type="term" value="F:ceramide 1-phosphate binding"/>
    <property type="evidence" value="ECO:0007669"/>
    <property type="project" value="TreeGrafter"/>
</dbReference>
<keyword evidence="2" id="KW-1133">Transmembrane helix</keyword>
<evidence type="ECO:0000256" key="2">
    <source>
        <dbReference type="SAM" id="Phobius"/>
    </source>
</evidence>
<gene>
    <name evidence="4" type="ORF">DPX16_2012</name>
</gene>
<dbReference type="InterPro" id="IPR036497">
    <property type="entry name" value="GLTP_sf"/>
</dbReference>
<dbReference type="GO" id="GO:0016020">
    <property type="term" value="C:membrane"/>
    <property type="evidence" value="ECO:0007669"/>
    <property type="project" value="TreeGrafter"/>
</dbReference>
<dbReference type="PANTHER" id="PTHR10219:SF19">
    <property type="entry name" value="GLYCOLIPID TRANSFER PROTEIN DOMAIN-CONTAINING PROTEIN 2"/>
    <property type="match status" value="1"/>
</dbReference>
<dbReference type="SUPFAM" id="SSF110004">
    <property type="entry name" value="Glycolipid transfer protein, GLTP"/>
    <property type="match status" value="1"/>
</dbReference>
<evidence type="ECO:0000313" key="4">
    <source>
        <dbReference type="EMBL" id="ROL01443.1"/>
    </source>
</evidence>
<reference evidence="4 5" key="1">
    <citation type="submission" date="2018-10" db="EMBL/GenBank/DDBJ databases">
        <title>Genome assembly for a Yunnan-Guizhou Plateau 3E fish, Anabarilius grahami (Regan), and its evolutionary and genetic applications.</title>
        <authorList>
            <person name="Jiang W."/>
        </authorList>
    </citation>
    <scope>NUCLEOTIDE SEQUENCE [LARGE SCALE GENOMIC DNA]</scope>
    <source>
        <strain evidence="4">AG-KIZ</strain>
        <tissue evidence="4">Muscle</tissue>
    </source>
</reference>
<dbReference type="PANTHER" id="PTHR10219">
    <property type="entry name" value="GLYCOLIPID TRANSFER PROTEIN-RELATED"/>
    <property type="match status" value="1"/>
</dbReference>
<dbReference type="Pfam" id="PF08718">
    <property type="entry name" value="GLTP"/>
    <property type="match status" value="1"/>
</dbReference>
<keyword evidence="5" id="KW-1185">Reference proteome</keyword>
<comment type="caution">
    <text evidence="4">The sequence shown here is derived from an EMBL/GenBank/DDBJ whole genome shotgun (WGS) entry which is preliminary data.</text>
</comment>
<dbReference type="GO" id="GO:1902388">
    <property type="term" value="F:ceramide 1-phosphate transfer activity"/>
    <property type="evidence" value="ECO:0007669"/>
    <property type="project" value="TreeGrafter"/>
</dbReference>
<dbReference type="OrthoDB" id="116883at2759"/>
<feature type="transmembrane region" description="Helical" evidence="2">
    <location>
        <begin position="107"/>
        <end position="125"/>
    </location>
</feature>
<keyword evidence="2" id="KW-0812">Transmembrane</keyword>
<accession>A0A3N0Y0R9</accession>
<evidence type="ECO:0000256" key="1">
    <source>
        <dbReference type="ARBA" id="ARBA00007148"/>
    </source>
</evidence>
<proteinExistence type="inferred from homology"/>
<dbReference type="InterPro" id="IPR014830">
    <property type="entry name" value="Glycolipid_transfer_prot_dom"/>
</dbReference>
<feature type="domain" description="Glycolipid transfer protein" evidence="3">
    <location>
        <begin position="196"/>
        <end position="356"/>
    </location>
</feature>
<dbReference type="Proteomes" id="UP000281406">
    <property type="component" value="Unassembled WGS sequence"/>
</dbReference>
<keyword evidence="2" id="KW-0472">Membrane</keyword>
<organism evidence="4 5">
    <name type="scientific">Anabarilius grahami</name>
    <name type="common">Kanglang fish</name>
    <name type="synonym">Barilius grahami</name>
    <dbReference type="NCBI Taxonomy" id="495550"/>
    <lineage>
        <taxon>Eukaryota</taxon>
        <taxon>Metazoa</taxon>
        <taxon>Chordata</taxon>
        <taxon>Craniata</taxon>
        <taxon>Vertebrata</taxon>
        <taxon>Euteleostomi</taxon>
        <taxon>Actinopterygii</taxon>
        <taxon>Neopterygii</taxon>
        <taxon>Teleostei</taxon>
        <taxon>Ostariophysi</taxon>
        <taxon>Cypriniformes</taxon>
        <taxon>Xenocyprididae</taxon>
        <taxon>Xenocypridinae</taxon>
        <taxon>Xenocypridinae incertae sedis</taxon>
        <taxon>Anabarilius</taxon>
    </lineage>
</organism>
<dbReference type="GO" id="GO:0032691">
    <property type="term" value="P:negative regulation of interleukin-1 beta production"/>
    <property type="evidence" value="ECO:0007669"/>
    <property type="project" value="UniProtKB-ARBA"/>
</dbReference>
<comment type="similarity">
    <text evidence="1">Belongs to the GLTP family.</text>
</comment>
<sequence length="394" mass="44629">MLKMCSVKLVDCRKLMKMRKETTAEEQQSDDDVFIESVGLSSPELIKELKQPHKLNHVSVHTGQTIVFSGQGRPFKLRSISPGDTVEKPAARGDVIAMRMRCRLRRCVVTAVTLSLLLFLSSLWLPQGIIQNCEQSWRPCLSVYTLTRQVVRAAVTDAADVRGGNDIIGECAGQEFQVSRLLLHLNSALGPASDVLLDPYLLCWVELIKFMESLGPLVGFFTHKVEEKITLIRQLSLEESAIVTTEDDQHVAPPPHHAYHSVRSMLEAELQRGVVSFDRQTPSGSRTLLRLHRSLLWLQLLLEKLATEHEGRSMGELCRDAYLEVLAPHHPWLVQRAAELVFQTMPDRKVFLQLVCVRTQEEAEPVMSVIIAAIREIHQRTERELEIRNMLDLP</sequence>
<evidence type="ECO:0000313" key="5">
    <source>
        <dbReference type="Proteomes" id="UP000281406"/>
    </source>
</evidence>
<dbReference type="EMBL" id="RJVU01054669">
    <property type="protein sequence ID" value="ROL01443.1"/>
    <property type="molecule type" value="Genomic_DNA"/>
</dbReference>